<evidence type="ECO:0000313" key="3">
    <source>
        <dbReference type="Proteomes" id="UP000199323"/>
    </source>
</evidence>
<dbReference type="SUPFAM" id="SSF47413">
    <property type="entry name" value="lambda repressor-like DNA-binding domains"/>
    <property type="match status" value="1"/>
</dbReference>
<dbReference type="GO" id="GO:0003677">
    <property type="term" value="F:DNA binding"/>
    <property type="evidence" value="ECO:0007669"/>
    <property type="project" value="InterPro"/>
</dbReference>
<accession>A0A1I2J441</accession>
<dbReference type="SMART" id="SM00530">
    <property type="entry name" value="HTH_XRE"/>
    <property type="match status" value="1"/>
</dbReference>
<dbReference type="STRING" id="380248.SAMN05216251_11678"/>
<dbReference type="PROSITE" id="PS50943">
    <property type="entry name" value="HTH_CROC1"/>
    <property type="match status" value="1"/>
</dbReference>
<name>A0A1I2J441_9ACTN</name>
<proteinExistence type="predicted"/>
<dbReference type="Proteomes" id="UP000199323">
    <property type="component" value="Unassembled WGS sequence"/>
</dbReference>
<gene>
    <name evidence="2" type="ORF">SAMN05216251_11678</name>
</gene>
<dbReference type="InterPro" id="IPR010982">
    <property type="entry name" value="Lambda_DNA-bd_dom_sf"/>
</dbReference>
<dbReference type="Gene3D" id="1.10.260.40">
    <property type="entry name" value="lambda repressor-like DNA-binding domains"/>
    <property type="match status" value="1"/>
</dbReference>
<keyword evidence="3" id="KW-1185">Reference proteome</keyword>
<dbReference type="AlphaFoldDB" id="A0A1I2J441"/>
<protein>
    <submittedName>
        <fullName evidence="2">Helix-turn-helix</fullName>
    </submittedName>
</protein>
<sequence length="274" mass="30265">MAYADDGELTSDTSLLHFYGEDLKRRREEAGLKQTKFAAEALIAPSLLSKIESGKRLPSKELSVLADARFGTGDHFQRLWPLVIKYAYPSWFRPFVELEATARAIRSFQVQVVPGLLQTQEYARAVLEAGRLDPDRVEELLAARVVRQDILTRENPPELWVVLDETVLRRPMGSSEVFAGQLQRLLEATESARTVLQVIPFSAGGHAGNNGAFSALAMDEGPDVVYVDGLLQGQIHADPAEVRAATRIYTLLQAGALSPAASLDLIRTVMKDHR</sequence>
<dbReference type="CDD" id="cd00093">
    <property type="entry name" value="HTH_XRE"/>
    <property type="match status" value="1"/>
</dbReference>
<dbReference type="InterPro" id="IPR043917">
    <property type="entry name" value="DUF5753"/>
</dbReference>
<feature type="domain" description="HTH cro/C1-type" evidence="1">
    <location>
        <begin position="23"/>
        <end position="62"/>
    </location>
</feature>
<dbReference type="OrthoDB" id="2897536at2"/>
<dbReference type="InterPro" id="IPR001387">
    <property type="entry name" value="Cro/C1-type_HTH"/>
</dbReference>
<evidence type="ECO:0000313" key="2">
    <source>
        <dbReference type="EMBL" id="SFF49512.1"/>
    </source>
</evidence>
<evidence type="ECO:0000259" key="1">
    <source>
        <dbReference type="PROSITE" id="PS50943"/>
    </source>
</evidence>
<dbReference type="Pfam" id="PF01381">
    <property type="entry name" value="HTH_3"/>
    <property type="match status" value="1"/>
</dbReference>
<organism evidence="2 3">
    <name type="scientific">Actinacidiphila alni</name>
    <dbReference type="NCBI Taxonomy" id="380248"/>
    <lineage>
        <taxon>Bacteria</taxon>
        <taxon>Bacillati</taxon>
        <taxon>Actinomycetota</taxon>
        <taxon>Actinomycetes</taxon>
        <taxon>Kitasatosporales</taxon>
        <taxon>Streptomycetaceae</taxon>
        <taxon>Actinacidiphila</taxon>
    </lineage>
</organism>
<dbReference type="RefSeq" id="WP_093715845.1">
    <property type="nucleotide sequence ID" value="NZ_FONG01000016.1"/>
</dbReference>
<reference evidence="2 3" key="1">
    <citation type="submission" date="2016-10" db="EMBL/GenBank/DDBJ databases">
        <authorList>
            <person name="de Groot N.N."/>
        </authorList>
    </citation>
    <scope>NUCLEOTIDE SEQUENCE [LARGE SCALE GENOMIC DNA]</scope>
    <source>
        <strain evidence="2 3">CGMCC 4.3510</strain>
    </source>
</reference>
<dbReference type="EMBL" id="FONG01000016">
    <property type="protein sequence ID" value="SFF49512.1"/>
    <property type="molecule type" value="Genomic_DNA"/>
</dbReference>
<dbReference type="Pfam" id="PF19054">
    <property type="entry name" value="DUF5753"/>
    <property type="match status" value="1"/>
</dbReference>